<feature type="region of interest" description="Disordered" evidence="1">
    <location>
        <begin position="131"/>
        <end position="175"/>
    </location>
</feature>
<proteinExistence type="predicted"/>
<protein>
    <submittedName>
        <fullName evidence="2">Uncharacterized protein</fullName>
    </submittedName>
</protein>
<dbReference type="EMBL" id="BPLQ01009159">
    <property type="protein sequence ID" value="GIY42187.1"/>
    <property type="molecule type" value="Genomic_DNA"/>
</dbReference>
<sequence length="175" mass="19017">MQMRRPYEFKTATATGRKRLAVRVAVPGSGNGTIWDPGLSLAGREGEAFGRKRFHSDGKVKATLANSEARIRIQGELPDELSIQNGVLQRISLSGLCKHGVVLTDTCSETESPSTKHLRSSNMKEWGAKISARPSAQTISGPIENSIRKADGLLRSSEQEGVGQESLMKETRPKT</sequence>
<evidence type="ECO:0000313" key="2">
    <source>
        <dbReference type="EMBL" id="GIY42187.1"/>
    </source>
</evidence>
<gene>
    <name evidence="2" type="ORF">CDAR_589411</name>
</gene>
<dbReference type="Proteomes" id="UP001054837">
    <property type="component" value="Unassembled WGS sequence"/>
</dbReference>
<organism evidence="2 3">
    <name type="scientific">Caerostris darwini</name>
    <dbReference type="NCBI Taxonomy" id="1538125"/>
    <lineage>
        <taxon>Eukaryota</taxon>
        <taxon>Metazoa</taxon>
        <taxon>Ecdysozoa</taxon>
        <taxon>Arthropoda</taxon>
        <taxon>Chelicerata</taxon>
        <taxon>Arachnida</taxon>
        <taxon>Araneae</taxon>
        <taxon>Araneomorphae</taxon>
        <taxon>Entelegynae</taxon>
        <taxon>Araneoidea</taxon>
        <taxon>Araneidae</taxon>
        <taxon>Caerostris</taxon>
    </lineage>
</organism>
<keyword evidence="3" id="KW-1185">Reference proteome</keyword>
<evidence type="ECO:0000313" key="3">
    <source>
        <dbReference type="Proteomes" id="UP001054837"/>
    </source>
</evidence>
<reference evidence="2 3" key="1">
    <citation type="submission" date="2021-06" db="EMBL/GenBank/DDBJ databases">
        <title>Caerostris darwini draft genome.</title>
        <authorList>
            <person name="Kono N."/>
            <person name="Arakawa K."/>
        </authorList>
    </citation>
    <scope>NUCLEOTIDE SEQUENCE [LARGE SCALE GENOMIC DNA]</scope>
</reference>
<evidence type="ECO:0000256" key="1">
    <source>
        <dbReference type="SAM" id="MobiDB-lite"/>
    </source>
</evidence>
<comment type="caution">
    <text evidence="2">The sequence shown here is derived from an EMBL/GenBank/DDBJ whole genome shotgun (WGS) entry which is preliminary data.</text>
</comment>
<dbReference type="AlphaFoldDB" id="A0AAV4T9T1"/>
<accession>A0AAV4T9T1</accession>
<name>A0AAV4T9T1_9ARAC</name>